<dbReference type="Gene3D" id="3.90.930.1">
    <property type="match status" value="1"/>
</dbReference>
<evidence type="ECO:0000313" key="1">
    <source>
        <dbReference type="EMBL" id="WPC72668.1"/>
    </source>
</evidence>
<protein>
    <recommendedName>
        <fullName evidence="3">DUF4595 domain-containing protein</fullName>
    </recommendedName>
</protein>
<evidence type="ECO:0000313" key="2">
    <source>
        <dbReference type="Proteomes" id="UP001304071"/>
    </source>
</evidence>
<gene>
    <name evidence="1" type="ORF">R8Z52_11070</name>
</gene>
<reference evidence="1 2" key="1">
    <citation type="submission" date="2023-11" db="EMBL/GenBank/DDBJ databases">
        <title>Plant-associative lifestyle of Vibrio porteresiae and its evolutionary dynamics.</title>
        <authorList>
            <person name="Rameshkumar N."/>
            <person name="Kirti K."/>
        </authorList>
    </citation>
    <scope>NUCLEOTIDE SEQUENCE [LARGE SCALE GENOMIC DNA]</scope>
    <source>
        <strain evidence="1 2">MSSRF30</strain>
    </source>
</reference>
<name>A0ABZ0Q897_9VIBR</name>
<dbReference type="Proteomes" id="UP001304071">
    <property type="component" value="Chromosome 1"/>
</dbReference>
<keyword evidence="2" id="KW-1185">Reference proteome</keyword>
<accession>A0ABZ0Q897</accession>
<dbReference type="RefSeq" id="WP_261892269.1">
    <property type="nucleotide sequence ID" value="NZ_AP024895.1"/>
</dbReference>
<proteinExistence type="predicted"/>
<dbReference type="EMBL" id="CP138203">
    <property type="protein sequence ID" value="WPC72668.1"/>
    <property type="molecule type" value="Genomic_DNA"/>
</dbReference>
<sequence>MKRKKLTICILGAVILTGCESSPRLKEEVRTNYYESGIIKEKYTSIGLHRTVEAYDENGALTQITQYNGDDIRSIKELYPSGNTKKETSYLTPLDFLSMSRGVKDKSTVEYYPNGKPDFKLYETHNGTTTRTSYKQDGEVLIRRRTLSNGKRSGLQYDGLFGWVAQSGVSGSKYSGSNYTGSRLVGYYGKNVAFSASDKEILAVSPYEQGDTIYILITIEEFDENICVPANEEKPIKMWSTEGRPLGASDFSRDINASVTCAGNGEVGIFLAFLISAPSEVVKFYDKMKSSQMFNNTLNMDVSVSGYGVKDENGLFRTKLMRLEIPTTKFVETYDAIKKEMDLKR</sequence>
<evidence type="ECO:0008006" key="3">
    <source>
        <dbReference type="Google" id="ProtNLM"/>
    </source>
</evidence>
<dbReference type="PROSITE" id="PS51257">
    <property type="entry name" value="PROKAR_LIPOPROTEIN"/>
    <property type="match status" value="1"/>
</dbReference>
<organism evidence="1 2">
    <name type="scientific">Vibrio porteresiae DSM 19223</name>
    <dbReference type="NCBI Taxonomy" id="1123496"/>
    <lineage>
        <taxon>Bacteria</taxon>
        <taxon>Pseudomonadati</taxon>
        <taxon>Pseudomonadota</taxon>
        <taxon>Gammaproteobacteria</taxon>
        <taxon>Vibrionales</taxon>
        <taxon>Vibrionaceae</taxon>
        <taxon>Vibrio</taxon>
    </lineage>
</organism>